<dbReference type="OrthoDB" id="445357at2759"/>
<evidence type="ECO:0000256" key="3">
    <source>
        <dbReference type="SAM" id="MobiDB-lite"/>
    </source>
</evidence>
<dbReference type="PANTHER" id="PTHR12381">
    <property type="entry name" value="HETEROGENEOUS NUCLEAR RIBONUCLEOPROTEIN U FAMILY MEMBER"/>
    <property type="match status" value="1"/>
</dbReference>
<dbReference type="Pfam" id="PF13671">
    <property type="entry name" value="AAA_33"/>
    <property type="match status" value="1"/>
</dbReference>
<dbReference type="InterPro" id="IPR003877">
    <property type="entry name" value="SPRY_dom"/>
</dbReference>
<dbReference type="InterPro" id="IPR013320">
    <property type="entry name" value="ConA-like_dom_sf"/>
</dbReference>
<dbReference type="SUPFAM" id="SSF49899">
    <property type="entry name" value="Concanavalin A-like lectins/glucanases"/>
    <property type="match status" value="1"/>
</dbReference>
<proteinExistence type="predicted"/>
<dbReference type="InterPro" id="IPR027417">
    <property type="entry name" value="P-loop_NTPase"/>
</dbReference>
<dbReference type="EMBL" id="CM017321">
    <property type="protein sequence ID" value="KAE7995571.1"/>
    <property type="molecule type" value="Genomic_DNA"/>
</dbReference>
<dbReference type="InterPro" id="IPR043136">
    <property type="entry name" value="B30.2/SPRY_sf"/>
</dbReference>
<dbReference type="Pfam" id="PF00622">
    <property type="entry name" value="SPRY"/>
    <property type="match status" value="1"/>
</dbReference>
<evidence type="ECO:0000313" key="6">
    <source>
        <dbReference type="Proteomes" id="UP000327013"/>
    </source>
</evidence>
<evidence type="ECO:0000256" key="2">
    <source>
        <dbReference type="ARBA" id="ARBA00023242"/>
    </source>
</evidence>
<dbReference type="Proteomes" id="UP000327013">
    <property type="component" value="Chromosome 1"/>
</dbReference>
<dbReference type="GO" id="GO:0005634">
    <property type="term" value="C:nucleus"/>
    <property type="evidence" value="ECO:0007669"/>
    <property type="project" value="UniProtKB-SubCell"/>
</dbReference>
<dbReference type="SMART" id="SM00449">
    <property type="entry name" value="SPRY"/>
    <property type="match status" value="1"/>
</dbReference>
<dbReference type="SUPFAM" id="SSF52540">
    <property type="entry name" value="P-loop containing nucleoside triphosphate hydrolases"/>
    <property type="match status" value="1"/>
</dbReference>
<evidence type="ECO:0000256" key="1">
    <source>
        <dbReference type="ARBA" id="ARBA00004123"/>
    </source>
</evidence>
<name>A0A5N6QAX2_9ROSI</name>
<sequence>MASTKREHSEQGERETKKAKIDDVIEAPESKRAERVVLNPADCNLDFNIEGNGLQGSALHEQGFAYCWSGARANVGITRGKYCFGCKIISMQPVDIEDTAPDLQHVCRVGISRGDDNVGNLGETEHSFGFGGTGKFSSAGKFLDYGEKFGLGDTIVCAVNLEDKPLASIGFYKNGKWLGTAKKIDAGLSGLGVVDSPTRKLQWESALYPHVLLKNVVVELQFSVEEGLVPEEDYKPWASAVEDGRAIMGPTISKPGDCEVMMMVGLPASGKSTWAEKWMKEHPEKRYVPGLLRKENYGQRFDCLMDKATRIFNTLLSRAANTSRNYIIDQTNVYKNARKRKLKPFVCFQKIAVVVFPRPVELKARTEKRFNEIRKEVPADALNEMLVNYVLPKSKDMPGSDEYFDQVIFVELNRAESQRHLDEMKCALASASNLNSNNSSSYSEKSFIQSFTGFPSQNQGAVAVTEGHWQSSYSPRNPCNYQGHNQVRVTPPGRTGAVAVSYQGNQYPAVSRAAAPPKTYSSYGSSLPRDDTVYSQSYGGISSGGGAPYPVFGAGAGPYRSSMVEPSPVGNASTTPFFFSTYGGHFEDMRGPGADLHPIPPTNLHTPHPFSFGSPDATPIARPPYGNFPTNMQYNGRPRFY</sequence>
<dbReference type="PANTHER" id="PTHR12381:SF56">
    <property type="entry name" value="B30.2_SPRY DOMAIN-CONTAINING PROTEIN-RELATED"/>
    <property type="match status" value="1"/>
</dbReference>
<dbReference type="InterPro" id="IPR035778">
    <property type="entry name" value="SPRY_hnRNP_U"/>
</dbReference>
<accession>A0A5N6QAX2</accession>
<dbReference type="GO" id="GO:0003723">
    <property type="term" value="F:RNA binding"/>
    <property type="evidence" value="ECO:0007669"/>
    <property type="project" value="TreeGrafter"/>
</dbReference>
<dbReference type="Gene3D" id="2.60.120.920">
    <property type="match status" value="1"/>
</dbReference>
<evidence type="ECO:0000313" key="5">
    <source>
        <dbReference type="EMBL" id="KAE7995571.1"/>
    </source>
</evidence>
<protein>
    <recommendedName>
        <fullName evidence="4">SPRY domain-containing protein</fullName>
    </recommendedName>
</protein>
<keyword evidence="2" id="KW-0539">Nucleus</keyword>
<comment type="subcellular location">
    <subcellularLocation>
        <location evidence="1">Nucleus</location>
    </subcellularLocation>
</comment>
<feature type="region of interest" description="Disordered" evidence="3">
    <location>
        <begin position="1"/>
        <end position="23"/>
    </location>
</feature>
<organism evidence="5 6">
    <name type="scientific">Carpinus fangiana</name>
    <dbReference type="NCBI Taxonomy" id="176857"/>
    <lineage>
        <taxon>Eukaryota</taxon>
        <taxon>Viridiplantae</taxon>
        <taxon>Streptophyta</taxon>
        <taxon>Embryophyta</taxon>
        <taxon>Tracheophyta</taxon>
        <taxon>Spermatophyta</taxon>
        <taxon>Magnoliopsida</taxon>
        <taxon>eudicotyledons</taxon>
        <taxon>Gunneridae</taxon>
        <taxon>Pentapetalae</taxon>
        <taxon>rosids</taxon>
        <taxon>fabids</taxon>
        <taxon>Fagales</taxon>
        <taxon>Betulaceae</taxon>
        <taxon>Carpinus</taxon>
    </lineage>
</organism>
<dbReference type="CDD" id="cd12884">
    <property type="entry name" value="SPRY_hnRNP"/>
    <property type="match status" value="1"/>
</dbReference>
<gene>
    <name evidence="5" type="ORF">FH972_000351</name>
</gene>
<feature type="domain" description="SPRY" evidence="4">
    <location>
        <begin position="79"/>
        <end position="226"/>
    </location>
</feature>
<dbReference type="GO" id="GO:0000380">
    <property type="term" value="P:alternative mRNA splicing, via spliceosome"/>
    <property type="evidence" value="ECO:0007669"/>
    <property type="project" value="TreeGrafter"/>
</dbReference>
<evidence type="ECO:0000259" key="4">
    <source>
        <dbReference type="SMART" id="SM00449"/>
    </source>
</evidence>
<dbReference type="Gene3D" id="3.40.50.300">
    <property type="entry name" value="P-loop containing nucleotide triphosphate hydrolases"/>
    <property type="match status" value="1"/>
</dbReference>
<keyword evidence="6" id="KW-1185">Reference proteome</keyword>
<reference evidence="5 6" key="1">
    <citation type="submission" date="2019-06" db="EMBL/GenBank/DDBJ databases">
        <title>A chromosomal-level reference genome of Carpinus fangiana (Coryloideae, Betulaceae).</title>
        <authorList>
            <person name="Yang X."/>
            <person name="Wang Z."/>
            <person name="Zhang L."/>
            <person name="Hao G."/>
            <person name="Liu J."/>
            <person name="Yang Y."/>
        </authorList>
    </citation>
    <scope>NUCLEOTIDE SEQUENCE [LARGE SCALE GENOMIC DNA]</scope>
    <source>
        <strain evidence="5">Cfa_2016G</strain>
        <tissue evidence="5">Leaf</tissue>
    </source>
</reference>
<dbReference type="AlphaFoldDB" id="A0A5N6QAX2"/>